<comment type="catalytic activity">
    <reaction evidence="1 9">
        <text>a ribonucleoside 5'-phosphate + H2O = a ribonucleoside + phosphate</text>
        <dbReference type="Rhea" id="RHEA:12484"/>
        <dbReference type="ChEBI" id="CHEBI:15377"/>
        <dbReference type="ChEBI" id="CHEBI:18254"/>
        <dbReference type="ChEBI" id="CHEBI:43474"/>
        <dbReference type="ChEBI" id="CHEBI:58043"/>
        <dbReference type="EC" id="3.1.3.5"/>
    </reaction>
</comment>
<dbReference type="AlphaFoldDB" id="A0A6J2YVQ8"/>
<keyword evidence="10" id="KW-1185">Reference proteome</keyword>
<dbReference type="GO" id="GO:0000287">
    <property type="term" value="F:magnesium ion binding"/>
    <property type="evidence" value="ECO:0007669"/>
    <property type="project" value="InterPro"/>
</dbReference>
<dbReference type="FunFam" id="3.40.50.1000:FF:000032">
    <property type="entry name" value="Cytosolic 5-nucleotidase 3-like"/>
    <property type="match status" value="1"/>
</dbReference>
<organism evidence="10 11">
    <name type="scientific">Sitophilus oryzae</name>
    <name type="common">Rice weevil</name>
    <name type="synonym">Curculio oryzae</name>
    <dbReference type="NCBI Taxonomy" id="7048"/>
    <lineage>
        <taxon>Eukaryota</taxon>
        <taxon>Metazoa</taxon>
        <taxon>Ecdysozoa</taxon>
        <taxon>Arthropoda</taxon>
        <taxon>Hexapoda</taxon>
        <taxon>Insecta</taxon>
        <taxon>Pterygota</taxon>
        <taxon>Neoptera</taxon>
        <taxon>Endopterygota</taxon>
        <taxon>Coleoptera</taxon>
        <taxon>Polyphaga</taxon>
        <taxon>Cucujiformia</taxon>
        <taxon>Curculionidae</taxon>
        <taxon>Dryophthorinae</taxon>
        <taxon>Sitophilus</taxon>
    </lineage>
</organism>
<dbReference type="GO" id="GO:0005737">
    <property type="term" value="C:cytoplasm"/>
    <property type="evidence" value="ECO:0007669"/>
    <property type="project" value="UniProtKB-SubCell"/>
</dbReference>
<dbReference type="PANTHER" id="PTHR13045">
    <property type="entry name" value="5'-NUCLEOTIDASE"/>
    <property type="match status" value="1"/>
</dbReference>
<dbReference type="InterPro" id="IPR006434">
    <property type="entry name" value="Pyrimidine_nucleotidase_eu"/>
</dbReference>
<dbReference type="InterPro" id="IPR023214">
    <property type="entry name" value="HAD_sf"/>
</dbReference>
<dbReference type="GeneID" id="115891016"/>
<dbReference type="PANTHER" id="PTHR13045:SF0">
    <property type="entry name" value="7-METHYLGUANOSINE PHOSPHATE-SPECIFIC 5'-NUCLEOTIDASE"/>
    <property type="match status" value="1"/>
</dbReference>
<evidence type="ECO:0000256" key="8">
    <source>
        <dbReference type="ARBA" id="ARBA00023080"/>
    </source>
</evidence>
<keyword evidence="8 9" id="KW-0546">Nucleotide metabolism</keyword>
<keyword evidence="6 9" id="KW-0378">Hydrolase</keyword>
<name>A0A6J2YVQ8_SITOR</name>
<dbReference type="Pfam" id="PF05822">
    <property type="entry name" value="UMPH-1"/>
    <property type="match status" value="1"/>
</dbReference>
<evidence type="ECO:0000256" key="9">
    <source>
        <dbReference type="RuleBase" id="RU361276"/>
    </source>
</evidence>
<evidence type="ECO:0000256" key="2">
    <source>
        <dbReference type="ARBA" id="ARBA00008389"/>
    </source>
</evidence>
<accession>A0A6J2YVQ8</accession>
<keyword evidence="9" id="KW-0963">Cytoplasm</keyword>
<dbReference type="RefSeq" id="XP_030767266.1">
    <property type="nucleotide sequence ID" value="XM_030911406.1"/>
</dbReference>
<evidence type="ECO:0000256" key="6">
    <source>
        <dbReference type="ARBA" id="ARBA00022801"/>
    </source>
</evidence>
<evidence type="ECO:0000313" key="10">
    <source>
        <dbReference type="Proteomes" id="UP000504635"/>
    </source>
</evidence>
<evidence type="ECO:0000256" key="4">
    <source>
        <dbReference type="ARBA" id="ARBA00022723"/>
    </source>
</evidence>
<evidence type="ECO:0000313" key="11">
    <source>
        <dbReference type="RefSeq" id="XP_030767266.1"/>
    </source>
</evidence>
<dbReference type="InterPro" id="IPR036412">
    <property type="entry name" value="HAD-like_sf"/>
</dbReference>
<evidence type="ECO:0000256" key="7">
    <source>
        <dbReference type="ARBA" id="ARBA00022842"/>
    </source>
</evidence>
<reference evidence="11" key="1">
    <citation type="submission" date="2025-08" db="UniProtKB">
        <authorList>
            <consortium name="RefSeq"/>
        </authorList>
    </citation>
    <scope>IDENTIFICATION</scope>
    <source>
        <tissue evidence="11">Gonads</tissue>
    </source>
</reference>
<dbReference type="GO" id="GO:0009117">
    <property type="term" value="P:nucleotide metabolic process"/>
    <property type="evidence" value="ECO:0007669"/>
    <property type="project" value="UniProtKB-KW"/>
</dbReference>
<dbReference type="GO" id="GO:0008253">
    <property type="term" value="F:5'-nucleotidase activity"/>
    <property type="evidence" value="ECO:0007669"/>
    <property type="project" value="UniProtKB-EC"/>
</dbReference>
<proteinExistence type="inferred from homology"/>
<dbReference type="InParanoid" id="A0A6J2YVQ8"/>
<comment type="subcellular location">
    <subcellularLocation>
        <location evidence="9">Cytoplasm</location>
    </subcellularLocation>
</comment>
<dbReference type="SFLD" id="SFLDS00003">
    <property type="entry name" value="Haloacid_Dehalogenase"/>
    <property type="match status" value="1"/>
</dbReference>
<dbReference type="NCBIfam" id="TIGR01544">
    <property type="entry name" value="HAD-SF-IE"/>
    <property type="match status" value="1"/>
</dbReference>
<dbReference type="OrthoDB" id="10014216at2759"/>
<dbReference type="SFLD" id="SFLDG01128">
    <property type="entry name" value="C1.4:_5'-Nucleotidase_Like"/>
    <property type="match status" value="1"/>
</dbReference>
<sequence length="329" mass="37857">MILIFKIWCSIEVNATENILDIFKRLFRYFSMTMSIIQEISVLTKNHVKIKNPDRVNDILSNMIKGGVSKVQIVSDFDRTITKQHQDGVPHLSTFAMFSKIPSSANNENYQKTVSALRAKYYPIEIDPHIPHEEKLKLMEEWWELSEKAIRGLKVTPEEIEDICVKTQPSLREGTREFFKDLAQENVPIVVFSAGCGDLVMSILKQFDVYLPNVKIISNFLKYNSEGIIEGFQDKVIHVLNKNEYAIKNSDFYHVLEKRDNVIVLGDSLGDASMAEGLDHLKNLLKIGFLYDHIDQYLPLYLDTFDIVLIDDQTMDVPKAIFDYIKAAQ</sequence>
<keyword evidence="5 9" id="KW-0547">Nucleotide-binding</keyword>
<dbReference type="FunCoup" id="A0A6J2YVQ8">
    <property type="interactions" value="673"/>
</dbReference>
<dbReference type="Proteomes" id="UP000504635">
    <property type="component" value="Unplaced"/>
</dbReference>
<gene>
    <name evidence="11" type="primary">LOC115891016</name>
</gene>
<dbReference type="FunFam" id="1.10.150.340:FF:000001">
    <property type="entry name" value="Cytosolic 5-nucleotidase 3-like"/>
    <property type="match status" value="1"/>
</dbReference>
<evidence type="ECO:0000256" key="5">
    <source>
        <dbReference type="ARBA" id="ARBA00022741"/>
    </source>
</evidence>
<dbReference type="EC" id="3.1.3.5" evidence="3 9"/>
<dbReference type="Gene3D" id="1.10.150.340">
    <property type="entry name" value="Pyrimidine 5'-nucleotidase (UMPH-1), N-terminal domain"/>
    <property type="match status" value="1"/>
</dbReference>
<comment type="similarity">
    <text evidence="2 9">Belongs to the pyrimidine 5'-nucleotidase family.</text>
</comment>
<dbReference type="Gene3D" id="3.40.50.1000">
    <property type="entry name" value="HAD superfamily/HAD-like"/>
    <property type="match status" value="1"/>
</dbReference>
<dbReference type="SUPFAM" id="SSF56784">
    <property type="entry name" value="HAD-like"/>
    <property type="match status" value="1"/>
</dbReference>
<dbReference type="CTD" id="37875"/>
<dbReference type="GO" id="GO:0000166">
    <property type="term" value="F:nucleotide binding"/>
    <property type="evidence" value="ECO:0007669"/>
    <property type="project" value="UniProtKB-KW"/>
</dbReference>
<protein>
    <recommendedName>
        <fullName evidence="3 9">5'-nucleotidase</fullName>
        <ecNumber evidence="3 9">3.1.3.5</ecNumber>
    </recommendedName>
</protein>
<keyword evidence="7" id="KW-0460">Magnesium</keyword>
<dbReference type="KEGG" id="soy:115891016"/>
<evidence type="ECO:0000256" key="3">
    <source>
        <dbReference type="ARBA" id="ARBA00012643"/>
    </source>
</evidence>
<evidence type="ECO:0000256" key="1">
    <source>
        <dbReference type="ARBA" id="ARBA00000815"/>
    </source>
</evidence>
<keyword evidence="4" id="KW-0479">Metal-binding</keyword>